<evidence type="ECO:0000256" key="1">
    <source>
        <dbReference type="ARBA" id="ARBA00022723"/>
    </source>
</evidence>
<dbReference type="SUPFAM" id="SSF54236">
    <property type="entry name" value="Ubiquitin-like"/>
    <property type="match status" value="1"/>
</dbReference>
<dbReference type="Proteomes" id="UP000240830">
    <property type="component" value="Unassembled WGS sequence"/>
</dbReference>
<keyword evidence="8" id="KW-1185">Reference proteome</keyword>
<feature type="region of interest" description="Disordered" evidence="5">
    <location>
        <begin position="1"/>
        <end position="23"/>
    </location>
</feature>
<dbReference type="PANTHER" id="PTHR10634">
    <property type="entry name" value="AN1-TYPE ZINC FINGER PROTEIN"/>
    <property type="match status" value="1"/>
</dbReference>
<protein>
    <recommendedName>
        <fullName evidence="6">AN1-type domain-containing protein</fullName>
    </recommendedName>
</protein>
<comment type="caution">
    <text evidence="7">The sequence shown here is derived from an EMBL/GenBank/DDBJ whole genome shotgun (WGS) entry which is preliminary data.</text>
</comment>
<dbReference type="GO" id="GO:0008270">
    <property type="term" value="F:zinc ion binding"/>
    <property type="evidence" value="ECO:0007669"/>
    <property type="project" value="UniProtKB-KW"/>
</dbReference>
<dbReference type="EMBL" id="MTSL01000219">
    <property type="protein sequence ID" value="PJF16522.1"/>
    <property type="molecule type" value="Genomic_DNA"/>
</dbReference>
<keyword evidence="1" id="KW-0479">Metal-binding</keyword>
<evidence type="ECO:0000256" key="5">
    <source>
        <dbReference type="SAM" id="MobiDB-lite"/>
    </source>
</evidence>
<dbReference type="InterPro" id="IPR050652">
    <property type="entry name" value="AN1_A20_ZnFinger"/>
</dbReference>
<evidence type="ECO:0000313" key="8">
    <source>
        <dbReference type="Proteomes" id="UP000240830"/>
    </source>
</evidence>
<feature type="domain" description="AN1-type" evidence="6">
    <location>
        <begin position="329"/>
        <end position="376"/>
    </location>
</feature>
<dbReference type="SMART" id="SM00154">
    <property type="entry name" value="ZnF_AN1"/>
    <property type="match status" value="1"/>
</dbReference>
<reference evidence="7 8" key="1">
    <citation type="submission" date="2016-10" db="EMBL/GenBank/DDBJ databases">
        <title>The genome of Paramicrosporidium saccamoebae is the missing link in understanding Cryptomycota and Microsporidia evolution.</title>
        <authorList>
            <person name="Quandt C.A."/>
            <person name="Beaudet D."/>
            <person name="Corsaro D."/>
            <person name="Michel R."/>
            <person name="Corradi N."/>
            <person name="James T."/>
        </authorList>
    </citation>
    <scope>NUCLEOTIDE SEQUENCE [LARGE SCALE GENOMIC DNA]</scope>
    <source>
        <strain evidence="7 8">KSL3</strain>
    </source>
</reference>
<dbReference type="Gene3D" id="4.10.1110.10">
    <property type="entry name" value="AN1-like Zinc finger"/>
    <property type="match status" value="1"/>
</dbReference>
<evidence type="ECO:0000256" key="4">
    <source>
        <dbReference type="PROSITE-ProRule" id="PRU00449"/>
    </source>
</evidence>
<dbReference type="PROSITE" id="PS51039">
    <property type="entry name" value="ZF_AN1"/>
    <property type="match status" value="1"/>
</dbReference>
<dbReference type="InterPro" id="IPR029071">
    <property type="entry name" value="Ubiquitin-like_domsf"/>
</dbReference>
<dbReference type="InterPro" id="IPR035896">
    <property type="entry name" value="AN1-like_Znf"/>
</dbReference>
<dbReference type="AlphaFoldDB" id="A0A2H9TFF9"/>
<dbReference type="CDD" id="cd17039">
    <property type="entry name" value="Ubl_ubiquitin_like"/>
    <property type="match status" value="1"/>
</dbReference>
<keyword evidence="3" id="KW-0862">Zinc</keyword>
<proteinExistence type="predicted"/>
<sequence length="395" mass="43716">MTLRKKSRPAPVPNVEDSDTASVFDETHDIPVLDPARVNRKVLGVKRKQVEGLEGELVKRKLLRTEDNKSCSREETPGAVTGLRVEELPTVAEELITVKELVETRPVAPVAVPVPKSAPIARIFPTEATPKDYVFTIKPLMGAPFEIRMTSDSSIFDLKDAIFAKIGMVPEMQLLSHSRLAIPFEEEEKFLDELPIPLQCTLNLTVKAATGISQLNMLGFEDVDEEEYLVYDVVQGAGLENSDSDEENAAGKFRVRIALPPSVATANLPFPVLDSYLRGRSVEDLAETEESSEEPLRSLGNLSSLQICSDPESPVKAAPVATVVVAEESKAPGRCGQCGRKCRLALQFKCRCEGTYCQTHRYGDQHGCKFDYQSHDRARLQESNPKVFKSQLEKF</sequence>
<dbReference type="PANTHER" id="PTHR10634:SF67">
    <property type="entry name" value="AN1-TYPE ZINC FINGER PROTEIN 3"/>
    <property type="match status" value="1"/>
</dbReference>
<gene>
    <name evidence="7" type="ORF">PSACC_03716</name>
</gene>
<dbReference type="InterPro" id="IPR000058">
    <property type="entry name" value="Znf_AN1"/>
</dbReference>
<evidence type="ECO:0000313" key="7">
    <source>
        <dbReference type="EMBL" id="PJF16522.1"/>
    </source>
</evidence>
<evidence type="ECO:0000259" key="6">
    <source>
        <dbReference type="PROSITE" id="PS51039"/>
    </source>
</evidence>
<organism evidence="7 8">
    <name type="scientific">Paramicrosporidium saccamoebae</name>
    <dbReference type="NCBI Taxonomy" id="1246581"/>
    <lineage>
        <taxon>Eukaryota</taxon>
        <taxon>Fungi</taxon>
        <taxon>Fungi incertae sedis</taxon>
        <taxon>Cryptomycota</taxon>
        <taxon>Cryptomycota incertae sedis</taxon>
        <taxon>Paramicrosporidium</taxon>
    </lineage>
</organism>
<evidence type="ECO:0000256" key="2">
    <source>
        <dbReference type="ARBA" id="ARBA00022771"/>
    </source>
</evidence>
<evidence type="ECO:0000256" key="3">
    <source>
        <dbReference type="ARBA" id="ARBA00022833"/>
    </source>
</evidence>
<dbReference type="SUPFAM" id="SSF118310">
    <property type="entry name" value="AN1-like Zinc finger"/>
    <property type="match status" value="1"/>
</dbReference>
<name>A0A2H9TFF9_9FUNG</name>
<dbReference type="OrthoDB" id="428577at2759"/>
<accession>A0A2H9TFF9</accession>
<keyword evidence="2 4" id="KW-0863">Zinc-finger</keyword>
<dbReference type="STRING" id="1246581.A0A2H9TFF9"/>